<keyword evidence="1" id="KW-0732">Signal</keyword>
<protein>
    <submittedName>
        <fullName evidence="2">Putative effector protein</fullName>
    </submittedName>
</protein>
<feature type="chain" id="PRO_5014562070" evidence="1">
    <location>
        <begin position="30"/>
        <end position="188"/>
    </location>
</feature>
<proteinExistence type="predicted"/>
<evidence type="ECO:0000313" key="3">
    <source>
        <dbReference type="EMBL" id="AVA09714.1"/>
    </source>
</evidence>
<name>A0A2L0VDJ9_HETAV</name>
<dbReference type="EMBL" id="MG525249">
    <property type="protein sequence ID" value="AVA09714.1"/>
    <property type="molecule type" value="Genomic_DNA"/>
</dbReference>
<organism evidence="2">
    <name type="scientific">Heterodera avenae</name>
    <name type="common">Cereal cyst nematode worm</name>
    <dbReference type="NCBI Taxonomy" id="34510"/>
    <lineage>
        <taxon>Eukaryota</taxon>
        <taxon>Metazoa</taxon>
        <taxon>Ecdysozoa</taxon>
        <taxon>Nematoda</taxon>
        <taxon>Chromadorea</taxon>
        <taxon>Rhabditida</taxon>
        <taxon>Tylenchina</taxon>
        <taxon>Tylenchomorpha</taxon>
        <taxon>Tylenchoidea</taxon>
        <taxon>Heteroderidae</taxon>
        <taxon>Heteroderinae</taxon>
        <taxon>Heterodera</taxon>
    </lineage>
</organism>
<evidence type="ECO:0000256" key="1">
    <source>
        <dbReference type="SAM" id="SignalP"/>
    </source>
</evidence>
<dbReference type="AlphaFoldDB" id="A0A2L0VDJ9"/>
<reference evidence="2" key="1">
    <citation type="journal article" date="2018" name="Front. Plant Sci.">
        <title>Large-Scale Identification and Characterization of Heterodera avenae Putative Effectors Suppressing or Inducing Cell Death in Nicotiana benthamiana.</title>
        <authorList>
            <person name="Chen C."/>
            <person name="Chen Y."/>
            <person name="Jian H."/>
            <person name="Yang D."/>
            <person name="Dai Y."/>
            <person name="Pan L."/>
            <person name="Shi F."/>
            <person name="Yang S."/>
            <person name="Liu Q."/>
        </authorList>
    </citation>
    <scope>NUCLEOTIDE SEQUENCE</scope>
    <source>
        <strain evidence="2">Isotig14283</strain>
        <strain evidence="3">Isotig18764</strain>
    </source>
</reference>
<sequence>MASSASFSSSSALLSMITIVALLCKCCISAPHPCCPGSQHIVSLMHNYIDTFPASMQKSALCLRAERVAAALENQLTLIGCPNGGDQTLIKEINAIQSTNDECARSVGFVRAMFDIAASTASHASGNNDWTNLAAQFRQQVVMMDNKCTELGIQIGRMSLDSPKGSHARVPATECVINDPAKSGSHKL</sequence>
<feature type="signal peptide" evidence="1">
    <location>
        <begin position="1"/>
        <end position="29"/>
    </location>
</feature>
<accession>A0A2L0VDJ9</accession>
<evidence type="ECO:0000313" key="2">
    <source>
        <dbReference type="EMBL" id="AVA09672.1"/>
    </source>
</evidence>
<dbReference type="EMBL" id="MG525207">
    <property type="protein sequence ID" value="AVA09672.1"/>
    <property type="molecule type" value="Genomic_DNA"/>
</dbReference>